<reference evidence="1" key="1">
    <citation type="submission" date="2021-01" db="EMBL/GenBank/DDBJ databases">
        <title>KCTC 19127 draft genome.</title>
        <authorList>
            <person name="An D."/>
        </authorList>
    </citation>
    <scope>NUCLEOTIDE SEQUENCE</scope>
    <source>
        <strain evidence="1">KCTC 19127</strain>
    </source>
</reference>
<gene>
    <name evidence="1" type="ORF">JL107_08020</name>
</gene>
<protein>
    <submittedName>
        <fullName evidence="1">Uncharacterized protein</fullName>
    </submittedName>
</protein>
<evidence type="ECO:0000313" key="2">
    <source>
        <dbReference type="Proteomes" id="UP000663801"/>
    </source>
</evidence>
<name>A0A939C060_9ACTN</name>
<comment type="caution">
    <text evidence="1">The sequence shown here is derived from an EMBL/GenBank/DDBJ whole genome shotgun (WGS) entry which is preliminary data.</text>
</comment>
<keyword evidence="2" id="KW-1185">Reference proteome</keyword>
<dbReference type="Proteomes" id="UP000663801">
    <property type="component" value="Unassembled WGS sequence"/>
</dbReference>
<dbReference type="EMBL" id="JAERWL010000007">
    <property type="protein sequence ID" value="MBM9476383.1"/>
    <property type="molecule type" value="Genomic_DNA"/>
</dbReference>
<sequence>MTEHQDDGQDGSAGRDAADAALLAEIAAAAREAQDVPERYRRSAQAAFTWRTVDAELAELTAATLALTYDSALDDPALVRTTSVDEPRQLTFASPSLTLDVEVEADVLRGQLIPAAAGTATVEFGSGFAVEVQSDEEGMFSLDRPRDAGPVRIRCRVGDLTVATPWMPF</sequence>
<evidence type="ECO:0000313" key="1">
    <source>
        <dbReference type="EMBL" id="MBM9476383.1"/>
    </source>
</evidence>
<dbReference type="RefSeq" id="WP_205256499.1">
    <property type="nucleotide sequence ID" value="NZ_BAAAPV010000001.1"/>
</dbReference>
<organism evidence="1 2">
    <name type="scientific">Nakamurella flavida</name>
    <dbReference type="NCBI Taxonomy" id="363630"/>
    <lineage>
        <taxon>Bacteria</taxon>
        <taxon>Bacillati</taxon>
        <taxon>Actinomycetota</taxon>
        <taxon>Actinomycetes</taxon>
        <taxon>Nakamurellales</taxon>
        <taxon>Nakamurellaceae</taxon>
        <taxon>Nakamurella</taxon>
    </lineage>
</organism>
<accession>A0A939C060</accession>
<dbReference type="AlphaFoldDB" id="A0A939C060"/>
<proteinExistence type="predicted"/>